<protein>
    <submittedName>
        <fullName evidence="2">Uncharacterized protein</fullName>
    </submittedName>
</protein>
<organism evidence="2 3">
    <name type="scientific">Nephila pilipes</name>
    <name type="common">Giant wood spider</name>
    <name type="synonym">Nephila maculata</name>
    <dbReference type="NCBI Taxonomy" id="299642"/>
    <lineage>
        <taxon>Eukaryota</taxon>
        <taxon>Metazoa</taxon>
        <taxon>Ecdysozoa</taxon>
        <taxon>Arthropoda</taxon>
        <taxon>Chelicerata</taxon>
        <taxon>Arachnida</taxon>
        <taxon>Araneae</taxon>
        <taxon>Araneomorphae</taxon>
        <taxon>Entelegynae</taxon>
        <taxon>Araneoidea</taxon>
        <taxon>Nephilidae</taxon>
        <taxon>Nephila</taxon>
    </lineage>
</organism>
<dbReference type="EMBL" id="BMAW01109622">
    <property type="protein sequence ID" value="GFT39226.1"/>
    <property type="molecule type" value="Genomic_DNA"/>
</dbReference>
<evidence type="ECO:0000256" key="1">
    <source>
        <dbReference type="SAM" id="MobiDB-lite"/>
    </source>
</evidence>
<proteinExistence type="predicted"/>
<evidence type="ECO:0000313" key="2">
    <source>
        <dbReference type="EMBL" id="GFT39226.1"/>
    </source>
</evidence>
<dbReference type="Proteomes" id="UP000887013">
    <property type="component" value="Unassembled WGS sequence"/>
</dbReference>
<reference evidence="2" key="1">
    <citation type="submission" date="2020-08" db="EMBL/GenBank/DDBJ databases">
        <title>Multicomponent nature underlies the extraordinary mechanical properties of spider dragline silk.</title>
        <authorList>
            <person name="Kono N."/>
            <person name="Nakamura H."/>
            <person name="Mori M."/>
            <person name="Yoshida Y."/>
            <person name="Ohtoshi R."/>
            <person name="Malay A.D."/>
            <person name="Moran D.A.P."/>
            <person name="Tomita M."/>
            <person name="Numata K."/>
            <person name="Arakawa K."/>
        </authorList>
    </citation>
    <scope>NUCLEOTIDE SEQUENCE</scope>
</reference>
<sequence length="90" mass="10536">MTFTPWVTLPGEKSSDVHHPFRPGTPPRHVEAVWHKKFFMHNTQPLQNLLKERKQLFCASDAPIDSLTRTNLQEINAEIKLTYVQIKRDK</sequence>
<dbReference type="AlphaFoldDB" id="A0A8X6NYR4"/>
<accession>A0A8X6NYR4</accession>
<evidence type="ECO:0000313" key="3">
    <source>
        <dbReference type="Proteomes" id="UP000887013"/>
    </source>
</evidence>
<keyword evidence="3" id="KW-1185">Reference proteome</keyword>
<comment type="caution">
    <text evidence="2">The sequence shown here is derived from an EMBL/GenBank/DDBJ whole genome shotgun (WGS) entry which is preliminary data.</text>
</comment>
<dbReference type="OrthoDB" id="6771547at2759"/>
<name>A0A8X6NYR4_NEPPI</name>
<feature type="region of interest" description="Disordered" evidence="1">
    <location>
        <begin position="1"/>
        <end position="24"/>
    </location>
</feature>
<gene>
    <name evidence="2" type="ORF">NPIL_376401</name>
</gene>